<name>A0ACC2ZBN9_9PEZI</name>
<keyword evidence="2" id="KW-1185">Reference proteome</keyword>
<accession>A0ACC2ZBN9</accession>
<organism evidence="1 2">
    <name type="scientific">Coniosporium tulheliwenetii</name>
    <dbReference type="NCBI Taxonomy" id="3383036"/>
    <lineage>
        <taxon>Eukaryota</taxon>
        <taxon>Fungi</taxon>
        <taxon>Dikarya</taxon>
        <taxon>Ascomycota</taxon>
        <taxon>Pezizomycotina</taxon>
        <taxon>Dothideomycetes</taxon>
        <taxon>Dothideomycetes incertae sedis</taxon>
        <taxon>Coniosporium</taxon>
    </lineage>
</organism>
<dbReference type="Proteomes" id="UP001172680">
    <property type="component" value="Unassembled WGS sequence"/>
</dbReference>
<proteinExistence type="predicted"/>
<protein>
    <submittedName>
        <fullName evidence="1">Uncharacterized protein</fullName>
    </submittedName>
</protein>
<gene>
    <name evidence="1" type="ORF">H2199_003110</name>
</gene>
<evidence type="ECO:0000313" key="2">
    <source>
        <dbReference type="Proteomes" id="UP001172680"/>
    </source>
</evidence>
<sequence length="785" mass="89694">MTANLPPELKRAVELPPRVTDKYVFFFGYEGSEPEVCFQQWYPSPIYDTDDKGEHLSFPTSEHYMMYHKALLMGDTAVAAKILAASHPSEAKTLGRQVSNFDERKWMEKCDEIVTRGNYLKFRQSGRLRLILLNTGDREIVETSPNDRFWGIGFDTENAEENVENWGENRLGKALMRVREMLRGEGKGDLWWLQPSAIRAITIRNTPGQLSQKRYDPQNAEAQTEKPKEVTTSGQDSRSDQPAGGYDTTPIPHAEPGYTVKIIFHRAKNLPMADMNSFSSDPYILAQLNTDLRSRHKEDPCLRMRTPTIRKSTDPVWNCEWIVANIPATGFKLKARVYDEDPADHDDRLGNVTIDVPTIHEGWQGIRETEYKIRKRMGSKRAYAIQAVARCFQKTKHMHGYLCISIELLGRTEDDNGGRSYTVGPQWWTRHFSPLLGRIAGRKEPDDGQTGYRRKTERYNFQANQFQLKGPVPHELYHRYVEFKPFVKSMFTKKGIRGFLLSKALHHQHSRVYNFNRSTLFETIEGPPSNAMALKFLDLVHYDQGGRIFTYVLTLDALFRFTETGKEFGIDMVSKHTMHSDVSVYIAFSGEFFVRRLKHPYRPRRRRSSASTEGSSDNGHTHPPEDLDGGPPEDDPPKDPKYYELIIDNDSGTYRPNAKLLPLLRQFFQQQFVGLKIVTLDCQADVEKLGKMKEEQRKRKEKEGPGIVYTQLSRCSSLSSSDEEALDDLEQGGHNSGLIDALGHDASAFKNAKKDHLKVFGPRGAETHKGHQIYTTSGNESMPRG</sequence>
<dbReference type="EMBL" id="JAPDRP010000008">
    <property type="protein sequence ID" value="KAJ9645106.1"/>
    <property type="molecule type" value="Genomic_DNA"/>
</dbReference>
<evidence type="ECO:0000313" key="1">
    <source>
        <dbReference type="EMBL" id="KAJ9645106.1"/>
    </source>
</evidence>
<comment type="caution">
    <text evidence="1">The sequence shown here is derived from an EMBL/GenBank/DDBJ whole genome shotgun (WGS) entry which is preliminary data.</text>
</comment>
<reference evidence="1" key="1">
    <citation type="submission" date="2022-10" db="EMBL/GenBank/DDBJ databases">
        <title>Culturing micro-colonial fungi from biological soil crusts in the Mojave desert and describing Neophaeococcomyces mojavensis, and introducing the new genera and species Taxawa tesnikishii.</title>
        <authorList>
            <person name="Kurbessoian T."/>
            <person name="Stajich J.E."/>
        </authorList>
    </citation>
    <scope>NUCLEOTIDE SEQUENCE</scope>
    <source>
        <strain evidence="1">JES_115</strain>
    </source>
</reference>